<dbReference type="RefSeq" id="WP_327780248.1">
    <property type="nucleotide sequence ID" value="NZ_JAYXUD010000031.1"/>
</dbReference>
<reference evidence="1 2" key="1">
    <citation type="submission" date="2024-01" db="EMBL/GenBank/DDBJ databases">
        <title>Active colonisers of the gastrointestinal tract of Atlantic salmon farmed in a warm water region.</title>
        <authorList>
            <person name="Bowman J.P."/>
        </authorList>
    </citation>
    <scope>NUCLEOTIDE SEQUENCE [LARGE SCALE GENOMIC DNA]</scope>
    <source>
        <strain evidence="1 2">S4MW1</strain>
    </source>
</reference>
<comment type="caution">
    <text evidence="1">The sequence shown here is derived from an EMBL/GenBank/DDBJ whole genome shotgun (WGS) entry which is preliminary data.</text>
</comment>
<name>A0ABU6LMB9_9GAMM</name>
<dbReference type="Proteomes" id="UP001339429">
    <property type="component" value="Unassembled WGS sequence"/>
</dbReference>
<accession>A0ABU6LMB9</accession>
<proteinExistence type="predicted"/>
<evidence type="ECO:0000313" key="1">
    <source>
        <dbReference type="EMBL" id="MEC6900691.1"/>
    </source>
</evidence>
<dbReference type="Pfam" id="PF22014">
    <property type="entry name" value="DUF6932"/>
    <property type="match status" value="1"/>
</dbReference>
<keyword evidence="2" id="KW-1185">Reference proteome</keyword>
<dbReference type="EMBL" id="JAYXUD010000031">
    <property type="protein sequence ID" value="MEC6900691.1"/>
    <property type="molecule type" value="Genomic_DNA"/>
</dbReference>
<organism evidence="1 2">
    <name type="scientific">Photobacterium piscicola</name>
    <dbReference type="NCBI Taxonomy" id="1378299"/>
    <lineage>
        <taxon>Bacteria</taxon>
        <taxon>Pseudomonadati</taxon>
        <taxon>Pseudomonadota</taxon>
        <taxon>Gammaproteobacteria</taxon>
        <taxon>Vibrionales</taxon>
        <taxon>Vibrionaceae</taxon>
        <taxon>Photobacterium</taxon>
    </lineage>
</organism>
<dbReference type="InterPro" id="IPR053860">
    <property type="entry name" value="DUF6932"/>
</dbReference>
<gene>
    <name evidence="1" type="ORF">VXS00_18800</name>
</gene>
<evidence type="ECO:0000313" key="2">
    <source>
        <dbReference type="Proteomes" id="UP001339429"/>
    </source>
</evidence>
<protein>
    <submittedName>
        <fullName evidence="1">Uncharacterized protein</fullName>
    </submittedName>
</protein>
<sequence>MIPNFNASGVLPPYLADDPIRPDSMSPYKIGLAEFVAHFATSPERKLLLRGFLNYRSKMKGLGFSSGFQWIDGSFVEDIEKIKGRAPADIDFVTFSELPVSIQSKDDWDQLFYENQDLFDTDISKTEFMCDAYYVNIRTNPISLINQTRYWFGIFSHQRSTSLWKGILEIDFDEDESDALRFIAEGGDK</sequence>